<protein>
    <recommendedName>
        <fullName evidence="3">Baseplate protein J-like domain-containing protein</fullName>
    </recommendedName>
</protein>
<keyword evidence="2" id="KW-1185">Reference proteome</keyword>
<proteinExistence type="predicted"/>
<dbReference type="EMBL" id="CAJZAG010000018">
    <property type="protein sequence ID" value="CAG9186471.1"/>
    <property type="molecule type" value="Genomic_DNA"/>
</dbReference>
<reference evidence="1 2" key="1">
    <citation type="submission" date="2021-08" db="EMBL/GenBank/DDBJ databases">
        <authorList>
            <person name="Peeters C."/>
        </authorList>
    </citation>
    <scope>NUCLEOTIDE SEQUENCE [LARGE SCALE GENOMIC DNA]</scope>
    <source>
        <strain evidence="1 2">LMG 32289</strain>
    </source>
</reference>
<gene>
    <name evidence="1" type="ORF">LMG32289_06450</name>
</gene>
<dbReference type="Proteomes" id="UP000706525">
    <property type="component" value="Unassembled WGS sequence"/>
</dbReference>
<name>A0ABM8Y158_9BURK</name>
<evidence type="ECO:0008006" key="3">
    <source>
        <dbReference type="Google" id="ProtNLM"/>
    </source>
</evidence>
<evidence type="ECO:0000313" key="1">
    <source>
        <dbReference type="EMBL" id="CAG9186471.1"/>
    </source>
</evidence>
<organism evidence="1 2">
    <name type="scientific">Cupriavidus pampae</name>
    <dbReference type="NCBI Taxonomy" id="659251"/>
    <lineage>
        <taxon>Bacteria</taxon>
        <taxon>Pseudomonadati</taxon>
        <taxon>Pseudomonadota</taxon>
        <taxon>Betaproteobacteria</taxon>
        <taxon>Burkholderiales</taxon>
        <taxon>Burkholderiaceae</taxon>
        <taxon>Cupriavidus</taxon>
    </lineage>
</organism>
<comment type="caution">
    <text evidence="1">The sequence shown here is derived from an EMBL/GenBank/DDBJ whole genome shotgun (WGS) entry which is preliminary data.</text>
</comment>
<evidence type="ECO:0000313" key="2">
    <source>
        <dbReference type="Proteomes" id="UP000706525"/>
    </source>
</evidence>
<dbReference type="RefSeq" id="WP_223995634.1">
    <property type="nucleotide sequence ID" value="NZ_CAJZAG010000018.1"/>
</dbReference>
<sequence length="1406" mass="153925">MGNGTRQNDRLADTLRSGGVLPDEFGLADRIRLSLAQAGDLRFGARPDGGFWDAALRRDDTVLLAELASFPLERLEAGFVAALERESEAALWARLWGVVRSYDGWCWRLGGQQMSVARIGSALRHTGGTDTTETERIDDALGEALLAQLEQGLGEMLGSGIAMFGHGGGRLHPAWVDHAAEAGTPLAAVLPADDRTGRRQWLRRSWLALQLSIAKLRPLARAQFEQSLATGRHEPSMGLLLTALQLFQYTRAPLNRFPDRLIDFYYGDVLRLTPRPAVPESVHLLLARAARYAGTVEIPAGMRFAGGKDSQGRALEFAADAAMSITDTRVATLCSLRMERDSTISPQREFDYPTRIKMEYLPLLAPANAYGERARWWPLLGGAVRNTASQAQDARLGFALASPLLRLQEGQRELRVRLQLSHPAADNAALLRALRVPRDKRDADWLTAVYQAYAEFEAQHFPGRPRPPAPLKTLDAAALARDAWARSNCFEHGDAHLSFLLAVCLACDDADRFAERLGRLFAAWLVAGDEDLRTVDLMALRAHAAKLAPERKDRRVEIDDPLILIHPPRHGGHTAEVTELPDRTLIFERVFAGIWQAELSVPTGWLTFHGVFTRRRPRADDVAQNGGMPMGGAVELVLQLGPDTPPIVPCQPAIHGEQWPEQAAIQFVLRTHSRMYAYGMLQQYTLQDIRLSVSVHALRSVVLYNQLGRLDPSKPFLPFGPTPAVGSYLAFSSPELACKPLQALHLDLTWSGLPLLTGGFPEHYERYPGDWPASGFRCAARVLADGNWRHGDEASMPLFTTINGRERLASAHRLVFPAATLRRLHRAAAPRPAAEPFAYGLGTRSGFFRLELAEPPGAFGHALYPTLLADALTQNARRKHGGPVPRGPYTPVLESISLGYQSSQEIALTSASSEVAPGLLQGAYHVLPFGISPILRSGTQARDKAPSLLPRYPSDGNLYIGLDGSDPQGGLNLFFHLRKEVASGRWSDETPVFDWATWHEGGWQPLPAHAVVSDGTQGMLRSGIVRLNLPGGMAPLCMPGATPQYWLRLSADWGFLRMAGLYGVHCHAVRATRVAPDGADGVLEQVELPPGSIDRAARSLAGLGTVLQVGASDGWRAADPPEALRMRAAERLRHKARAVTRWDYERLLLDAFPVVWKAKCFPHHEPASLDARDTAAGPRHRHLANRPGHVLVVVVPYPHPGDLFSSTEASRLDAATLDAMERHLRACAPPGATICVRNAAYERAQVRCSVRLARDRHPGAALRQLNQAIIEHLSPWHANGLGAEFDWSVRAEDMEALLRAQPGVEEVGRVSMLHIVRNDRQFNALHDTATHVIHGEARTLRPAQPWSLLLPTRTHLIELRDQLGPLVPQPTGIRRLAVGGTFIVGRSAQATASGRAAGADGEGSAP</sequence>
<accession>A0ABM8Y158</accession>